<comment type="caution">
    <text evidence="2">The sequence shown here is derived from an EMBL/GenBank/DDBJ whole genome shotgun (WGS) entry which is preliminary data.</text>
</comment>
<name>A0AAV9XYI1_9CRYT</name>
<accession>A0AAV9XYI1</accession>
<protein>
    <submittedName>
        <fullName evidence="2">Uncharacterized protein</fullName>
    </submittedName>
</protein>
<evidence type="ECO:0000256" key="1">
    <source>
        <dbReference type="SAM" id="SignalP"/>
    </source>
</evidence>
<keyword evidence="1" id="KW-0732">Signal</keyword>
<dbReference type="Proteomes" id="UP001311799">
    <property type="component" value="Unassembled WGS sequence"/>
</dbReference>
<organism evidence="2 3">
    <name type="scientific">Cryptosporidium xiaoi</name>
    <dbReference type="NCBI Taxonomy" id="659607"/>
    <lineage>
        <taxon>Eukaryota</taxon>
        <taxon>Sar</taxon>
        <taxon>Alveolata</taxon>
        <taxon>Apicomplexa</taxon>
        <taxon>Conoidasida</taxon>
        <taxon>Coccidia</taxon>
        <taxon>Eucoccidiorida</taxon>
        <taxon>Eimeriorina</taxon>
        <taxon>Cryptosporidiidae</taxon>
        <taxon>Cryptosporidium</taxon>
    </lineage>
</organism>
<feature type="signal peptide" evidence="1">
    <location>
        <begin position="1"/>
        <end position="21"/>
    </location>
</feature>
<dbReference type="AlphaFoldDB" id="A0AAV9XYI1"/>
<keyword evidence="3" id="KW-1185">Reference proteome</keyword>
<proteinExistence type="predicted"/>
<dbReference type="EMBL" id="JAWDEY010000019">
    <property type="protein sequence ID" value="KAK6588957.1"/>
    <property type="molecule type" value="Genomic_DNA"/>
</dbReference>
<gene>
    <name evidence="2" type="ORF">RS030_273678</name>
</gene>
<sequence length="92" mass="11093">MKVFNILKCLISLIICMLFLSKNNEDNLIGNSLLKLRKPNCPKLSKEDRRSLERQWKTLQEDLGKYKMQRNDKRIRDTEEKLQKVRQRLCKD</sequence>
<evidence type="ECO:0000313" key="3">
    <source>
        <dbReference type="Proteomes" id="UP001311799"/>
    </source>
</evidence>
<feature type="chain" id="PRO_5043889101" evidence="1">
    <location>
        <begin position="22"/>
        <end position="92"/>
    </location>
</feature>
<reference evidence="2 3" key="1">
    <citation type="submission" date="2023-10" db="EMBL/GenBank/DDBJ databases">
        <title>Comparative genomics analysis reveals potential genetic determinants of host preference in Cryptosporidium xiaoi.</title>
        <authorList>
            <person name="Xiao L."/>
            <person name="Li J."/>
        </authorList>
    </citation>
    <scope>NUCLEOTIDE SEQUENCE [LARGE SCALE GENOMIC DNA]</scope>
    <source>
        <strain evidence="2 3">52996</strain>
    </source>
</reference>
<evidence type="ECO:0000313" key="2">
    <source>
        <dbReference type="EMBL" id="KAK6588957.1"/>
    </source>
</evidence>